<name>A0A518K900_9BACT</name>
<organism evidence="2 3">
    <name type="scientific">Botrimarina mediterranea</name>
    <dbReference type="NCBI Taxonomy" id="2528022"/>
    <lineage>
        <taxon>Bacteria</taxon>
        <taxon>Pseudomonadati</taxon>
        <taxon>Planctomycetota</taxon>
        <taxon>Planctomycetia</taxon>
        <taxon>Pirellulales</taxon>
        <taxon>Lacipirellulaceae</taxon>
        <taxon>Botrimarina</taxon>
    </lineage>
</organism>
<feature type="region of interest" description="Disordered" evidence="1">
    <location>
        <begin position="174"/>
        <end position="209"/>
    </location>
</feature>
<keyword evidence="3" id="KW-1185">Reference proteome</keyword>
<gene>
    <name evidence="2" type="ORF">Spa11_24790</name>
</gene>
<evidence type="ECO:0000313" key="3">
    <source>
        <dbReference type="Proteomes" id="UP000316426"/>
    </source>
</evidence>
<dbReference type="RefSeq" id="WP_145112555.1">
    <property type="nucleotide sequence ID" value="NZ_CP036349.1"/>
</dbReference>
<sequence length="404" mass="44073">MTSNTQREFPYKRSQRFALLDAIDPASLEPSLGRRRWAPVVELLKQIEFCSGRGECRAYTQTLAGRMRDGAGVSVDTVQRAAKLAKQLGLLVVEARVGRQGRESNAWRVQWDRVAALAKSVDPATIDERLDEAPTPLDEVPRAVRCLAGERVGSAARSGRGLPHEAVGDYRIKRGGMPHDAGGLPHEAASLNRNNQSSTSYQPPPSPSVVATNDEATGWGRVVEEIEAEGVGCAADAAAAIRSAGGTPGDAMAIIDAYREGLEPQPPAWKPGALFHRMTHWRRGQDPREGWPQPDDDHVVACERIKADNRRRDADRESIRLREHRSSKHAARRVEQGKLAKLEAAARALPRHELEKLIGSIDEPFIRNEARRNPFGVASLTAIADGLGCDDLVTNCPRGSPSSN</sequence>
<accession>A0A518K900</accession>
<evidence type="ECO:0000256" key="1">
    <source>
        <dbReference type="SAM" id="MobiDB-lite"/>
    </source>
</evidence>
<evidence type="ECO:0000313" key="2">
    <source>
        <dbReference type="EMBL" id="QDV74278.1"/>
    </source>
</evidence>
<dbReference type="AlphaFoldDB" id="A0A518K900"/>
<dbReference type="EMBL" id="CP036349">
    <property type="protein sequence ID" value="QDV74278.1"/>
    <property type="molecule type" value="Genomic_DNA"/>
</dbReference>
<dbReference type="Proteomes" id="UP000316426">
    <property type="component" value="Chromosome"/>
</dbReference>
<protein>
    <submittedName>
        <fullName evidence="2">Uncharacterized protein</fullName>
    </submittedName>
</protein>
<dbReference type="KEGG" id="bmei:Spa11_24790"/>
<proteinExistence type="predicted"/>
<reference evidence="2 3" key="1">
    <citation type="submission" date="2019-02" db="EMBL/GenBank/DDBJ databases">
        <title>Deep-cultivation of Planctomycetes and their phenomic and genomic characterization uncovers novel biology.</title>
        <authorList>
            <person name="Wiegand S."/>
            <person name="Jogler M."/>
            <person name="Boedeker C."/>
            <person name="Pinto D."/>
            <person name="Vollmers J."/>
            <person name="Rivas-Marin E."/>
            <person name="Kohn T."/>
            <person name="Peeters S.H."/>
            <person name="Heuer A."/>
            <person name="Rast P."/>
            <person name="Oberbeckmann S."/>
            <person name="Bunk B."/>
            <person name="Jeske O."/>
            <person name="Meyerdierks A."/>
            <person name="Storesund J.E."/>
            <person name="Kallscheuer N."/>
            <person name="Luecker S."/>
            <person name="Lage O.M."/>
            <person name="Pohl T."/>
            <person name="Merkel B.J."/>
            <person name="Hornburger P."/>
            <person name="Mueller R.-W."/>
            <person name="Bruemmer F."/>
            <person name="Labrenz M."/>
            <person name="Spormann A.M."/>
            <person name="Op den Camp H."/>
            <person name="Overmann J."/>
            <person name="Amann R."/>
            <person name="Jetten M.S.M."/>
            <person name="Mascher T."/>
            <person name="Medema M.H."/>
            <person name="Devos D.P."/>
            <person name="Kaster A.-K."/>
            <person name="Ovreas L."/>
            <person name="Rohde M."/>
            <person name="Galperin M.Y."/>
            <person name="Jogler C."/>
        </authorList>
    </citation>
    <scope>NUCLEOTIDE SEQUENCE [LARGE SCALE GENOMIC DNA]</scope>
    <source>
        <strain evidence="2 3">Spa11</strain>
    </source>
</reference>